<evidence type="ECO:0000256" key="2">
    <source>
        <dbReference type="ARBA" id="ARBA00022771"/>
    </source>
</evidence>
<evidence type="ECO:0000256" key="7">
    <source>
        <dbReference type="ARBA" id="ARBA00023242"/>
    </source>
</evidence>
<feature type="region of interest" description="Disordered" evidence="8">
    <location>
        <begin position="125"/>
        <end position="147"/>
    </location>
</feature>
<name>A0A8T2QX59_CERRI</name>
<gene>
    <name evidence="10" type="ORF">KP509_31G015700</name>
</gene>
<evidence type="ECO:0000256" key="6">
    <source>
        <dbReference type="ARBA" id="ARBA00023163"/>
    </source>
</evidence>
<organism evidence="10 11">
    <name type="scientific">Ceratopteris richardii</name>
    <name type="common">Triangle waterfern</name>
    <dbReference type="NCBI Taxonomy" id="49495"/>
    <lineage>
        <taxon>Eukaryota</taxon>
        <taxon>Viridiplantae</taxon>
        <taxon>Streptophyta</taxon>
        <taxon>Embryophyta</taxon>
        <taxon>Tracheophyta</taxon>
        <taxon>Polypodiopsida</taxon>
        <taxon>Polypodiidae</taxon>
        <taxon>Polypodiales</taxon>
        <taxon>Pteridineae</taxon>
        <taxon>Pteridaceae</taxon>
        <taxon>Parkerioideae</taxon>
        <taxon>Ceratopteris</taxon>
    </lineage>
</organism>
<keyword evidence="4" id="KW-0805">Transcription regulation</keyword>
<evidence type="ECO:0000313" key="10">
    <source>
        <dbReference type="EMBL" id="KAH7288174.1"/>
    </source>
</evidence>
<proteinExistence type="predicted"/>
<evidence type="ECO:0000256" key="5">
    <source>
        <dbReference type="ARBA" id="ARBA00023125"/>
    </source>
</evidence>
<evidence type="ECO:0000256" key="8">
    <source>
        <dbReference type="SAM" id="MobiDB-lite"/>
    </source>
</evidence>
<keyword evidence="1" id="KW-0479">Metal-binding</keyword>
<sequence>MASSQAAESVGSYSSSQIPSNLASVETISNAGSLGVTPASAQVESFFTPALLVTAPSSATSADQRRPSSKAPHPNEILKCPRCDSLDTKFCYYNNYSHTQPRYFCKNCKRYWTAGGALRNVPVGGGLRKNKRSKMKMSAASTSDGEAAVVAKDTQGRSSIPQLEHENRSEPTQTVDIRTSASFNAAMPSRFVLGIPELNVYNHVPSATVSSCYVGGEDSRKPLPQYTVEHAGDQGKNVKSSIQTHLHLHGGSLSGEDGTVDHVIYNDPVKMLQIFSSHPTSLPTQFTNGEPSITHPPIYSAGNYNFFSSGHTHLSTSHQECRSPCPGIPASDPKAEEVKQEKHGELQASHYDWHLISDVLFHGGGLSDNNYLYTPSSGWLDLSQFSYPGPA</sequence>
<keyword evidence="6" id="KW-0804">Transcription</keyword>
<keyword evidence="11" id="KW-1185">Reference proteome</keyword>
<accession>A0A8T2QX59</accession>
<keyword evidence="3" id="KW-0862">Zinc</keyword>
<comment type="caution">
    <text evidence="10">The sequence shown here is derived from an EMBL/GenBank/DDBJ whole genome shotgun (WGS) entry which is preliminary data.</text>
</comment>
<reference evidence="10" key="1">
    <citation type="submission" date="2021-08" db="EMBL/GenBank/DDBJ databases">
        <title>WGS assembly of Ceratopteris richardii.</title>
        <authorList>
            <person name="Marchant D.B."/>
            <person name="Chen G."/>
            <person name="Jenkins J."/>
            <person name="Shu S."/>
            <person name="Leebens-Mack J."/>
            <person name="Grimwood J."/>
            <person name="Schmutz J."/>
            <person name="Soltis P."/>
            <person name="Soltis D."/>
            <person name="Chen Z.-H."/>
        </authorList>
    </citation>
    <scope>NUCLEOTIDE SEQUENCE</scope>
    <source>
        <strain evidence="10">Whitten #5841</strain>
        <tissue evidence="10">Leaf</tissue>
    </source>
</reference>
<dbReference type="InterPro" id="IPR003851">
    <property type="entry name" value="Znf_Dof"/>
</dbReference>
<evidence type="ECO:0000313" key="11">
    <source>
        <dbReference type="Proteomes" id="UP000825935"/>
    </source>
</evidence>
<keyword evidence="2" id="KW-0863">Zinc-finger</keyword>
<evidence type="ECO:0000256" key="4">
    <source>
        <dbReference type="ARBA" id="ARBA00023015"/>
    </source>
</evidence>
<evidence type="ECO:0000256" key="3">
    <source>
        <dbReference type="ARBA" id="ARBA00022833"/>
    </source>
</evidence>
<protein>
    <recommendedName>
        <fullName evidence="9">Dof-type domain-containing protein</fullName>
    </recommendedName>
</protein>
<feature type="domain" description="Dof-type" evidence="9">
    <location>
        <begin position="78"/>
        <end position="132"/>
    </location>
</feature>
<dbReference type="GO" id="GO:0003677">
    <property type="term" value="F:DNA binding"/>
    <property type="evidence" value="ECO:0007669"/>
    <property type="project" value="UniProtKB-KW"/>
</dbReference>
<dbReference type="OrthoDB" id="1931234at2759"/>
<dbReference type="GO" id="GO:0003700">
    <property type="term" value="F:DNA-binding transcription factor activity"/>
    <property type="evidence" value="ECO:0007669"/>
    <property type="project" value="InterPro"/>
</dbReference>
<keyword evidence="7" id="KW-0539">Nucleus</keyword>
<dbReference type="AlphaFoldDB" id="A0A8T2QX59"/>
<dbReference type="EMBL" id="CM035436">
    <property type="protein sequence ID" value="KAH7288174.1"/>
    <property type="molecule type" value="Genomic_DNA"/>
</dbReference>
<keyword evidence="5" id="KW-0238">DNA-binding</keyword>
<dbReference type="PANTHER" id="PTHR31992">
    <property type="entry name" value="DOF ZINC FINGER PROTEIN DOF1.4-RELATED"/>
    <property type="match status" value="1"/>
</dbReference>
<evidence type="ECO:0000256" key="1">
    <source>
        <dbReference type="ARBA" id="ARBA00022723"/>
    </source>
</evidence>
<dbReference type="GO" id="GO:0008270">
    <property type="term" value="F:zinc ion binding"/>
    <property type="evidence" value="ECO:0007669"/>
    <property type="project" value="UniProtKB-KW"/>
</dbReference>
<dbReference type="InterPro" id="IPR045174">
    <property type="entry name" value="Dof"/>
</dbReference>
<dbReference type="Proteomes" id="UP000825935">
    <property type="component" value="Chromosome 31"/>
</dbReference>
<dbReference type="Pfam" id="PF02701">
    <property type="entry name" value="Zn_ribbon_Dof"/>
    <property type="match status" value="1"/>
</dbReference>
<evidence type="ECO:0000259" key="9">
    <source>
        <dbReference type="PROSITE" id="PS50884"/>
    </source>
</evidence>
<dbReference type="PROSITE" id="PS01361">
    <property type="entry name" value="ZF_DOF_1"/>
    <property type="match status" value="1"/>
</dbReference>
<dbReference type="PROSITE" id="PS50884">
    <property type="entry name" value="ZF_DOF_2"/>
    <property type="match status" value="1"/>
</dbReference>